<evidence type="ECO:0000256" key="1">
    <source>
        <dbReference type="SAM" id="Phobius"/>
    </source>
</evidence>
<name>A0A9X2N095_9BACL</name>
<keyword evidence="1" id="KW-1133">Transmembrane helix</keyword>
<keyword evidence="3" id="KW-1185">Reference proteome</keyword>
<keyword evidence="1" id="KW-0472">Membrane</keyword>
<evidence type="ECO:0000313" key="3">
    <source>
        <dbReference type="Proteomes" id="UP001141950"/>
    </source>
</evidence>
<gene>
    <name evidence="2" type="ORF">NQZ67_22630</name>
</gene>
<dbReference type="Proteomes" id="UP001141950">
    <property type="component" value="Unassembled WGS sequence"/>
</dbReference>
<dbReference type="AlphaFoldDB" id="A0A9X2N095"/>
<accession>A0A9X2N095</accession>
<protein>
    <submittedName>
        <fullName evidence="2">Uncharacterized protein</fullName>
    </submittedName>
</protein>
<sequence>MNERFKEDEQIRNELRTELEHVVFSGKLKQNVLESLEPGRSFWKKEIVIPLPVIAFALILIAAIPVAGWRHAVSLQGETAIAERPNEEKIVVSAAGVFYESQLKREGDR</sequence>
<feature type="transmembrane region" description="Helical" evidence="1">
    <location>
        <begin position="47"/>
        <end position="69"/>
    </location>
</feature>
<reference evidence="2" key="1">
    <citation type="submission" date="2022-08" db="EMBL/GenBank/DDBJ databases">
        <title>The genomic sequence of strain Paenibacillus sp. SCIV0701.</title>
        <authorList>
            <person name="Zhao H."/>
        </authorList>
    </citation>
    <scope>NUCLEOTIDE SEQUENCE</scope>
    <source>
        <strain evidence="2">SCIV0701</strain>
    </source>
</reference>
<proteinExistence type="predicted"/>
<comment type="caution">
    <text evidence="2">The sequence shown here is derived from an EMBL/GenBank/DDBJ whole genome shotgun (WGS) entry which is preliminary data.</text>
</comment>
<dbReference type="RefSeq" id="WP_257450386.1">
    <property type="nucleotide sequence ID" value="NZ_JANIPJ010000019.1"/>
</dbReference>
<evidence type="ECO:0000313" key="2">
    <source>
        <dbReference type="EMBL" id="MCR2806682.1"/>
    </source>
</evidence>
<organism evidence="2 3">
    <name type="scientific">Paenibacillus soyae</name>
    <dbReference type="NCBI Taxonomy" id="2969249"/>
    <lineage>
        <taxon>Bacteria</taxon>
        <taxon>Bacillati</taxon>
        <taxon>Bacillota</taxon>
        <taxon>Bacilli</taxon>
        <taxon>Bacillales</taxon>
        <taxon>Paenibacillaceae</taxon>
        <taxon>Paenibacillus</taxon>
    </lineage>
</organism>
<dbReference type="EMBL" id="JANIPJ010000019">
    <property type="protein sequence ID" value="MCR2806682.1"/>
    <property type="molecule type" value="Genomic_DNA"/>
</dbReference>
<keyword evidence="1" id="KW-0812">Transmembrane</keyword>